<protein>
    <submittedName>
        <fullName evidence="2">Uncharacterized protein</fullName>
    </submittedName>
</protein>
<evidence type="ECO:0000256" key="1">
    <source>
        <dbReference type="SAM" id="MobiDB-lite"/>
    </source>
</evidence>
<reference evidence="2" key="2">
    <citation type="submission" date="2020-09" db="EMBL/GenBank/DDBJ databases">
        <authorList>
            <person name="Sun Q."/>
            <person name="Ohkuma M."/>
        </authorList>
    </citation>
    <scope>NUCLEOTIDE SEQUENCE</scope>
    <source>
        <strain evidence="2">JCM 4784</strain>
    </source>
</reference>
<dbReference type="AlphaFoldDB" id="A0A918ZNU4"/>
<evidence type="ECO:0000313" key="2">
    <source>
        <dbReference type="EMBL" id="GHE62154.1"/>
    </source>
</evidence>
<reference evidence="2" key="1">
    <citation type="journal article" date="2014" name="Int. J. Syst. Evol. Microbiol.">
        <title>Complete genome sequence of Corynebacterium casei LMG S-19264T (=DSM 44701T), isolated from a smear-ripened cheese.</title>
        <authorList>
            <consortium name="US DOE Joint Genome Institute (JGI-PGF)"/>
            <person name="Walter F."/>
            <person name="Albersmeier A."/>
            <person name="Kalinowski J."/>
            <person name="Ruckert C."/>
        </authorList>
    </citation>
    <scope>NUCLEOTIDE SEQUENCE</scope>
    <source>
        <strain evidence="2">JCM 4784</strain>
    </source>
</reference>
<dbReference type="Proteomes" id="UP000608024">
    <property type="component" value="Unassembled WGS sequence"/>
</dbReference>
<comment type="caution">
    <text evidence="2">The sequence shown here is derived from an EMBL/GenBank/DDBJ whole genome shotgun (WGS) entry which is preliminary data.</text>
</comment>
<feature type="region of interest" description="Disordered" evidence="1">
    <location>
        <begin position="1"/>
        <end position="25"/>
    </location>
</feature>
<name>A0A918ZNU4_9ACTN</name>
<feature type="compositionally biased region" description="Low complexity" evidence="1">
    <location>
        <begin position="1"/>
        <end position="19"/>
    </location>
</feature>
<keyword evidence="3" id="KW-1185">Reference proteome</keyword>
<proteinExistence type="predicted"/>
<organism evidence="2 3">
    <name type="scientific">Streptomyces longispororuber</name>
    <dbReference type="NCBI Taxonomy" id="68230"/>
    <lineage>
        <taxon>Bacteria</taxon>
        <taxon>Bacillati</taxon>
        <taxon>Actinomycetota</taxon>
        <taxon>Actinomycetes</taxon>
        <taxon>Kitasatosporales</taxon>
        <taxon>Streptomycetaceae</taxon>
        <taxon>Streptomyces</taxon>
    </lineage>
</organism>
<accession>A0A918ZNU4</accession>
<gene>
    <name evidence="2" type="ORF">GCM10018785_33980</name>
</gene>
<sequence length="110" mass="11486">MTRPCSSKSSAPAATSARATDQAKDELGAVPGGECARYVEVVAYPALHGEAPRIDLRSEVGSDLEVGSDMEVAEFLSRGLLVEGDVARAQGGPEVVGVGAEPRCRRFRLA</sequence>
<dbReference type="EMBL" id="BNBT01000045">
    <property type="protein sequence ID" value="GHE62154.1"/>
    <property type="molecule type" value="Genomic_DNA"/>
</dbReference>
<evidence type="ECO:0000313" key="3">
    <source>
        <dbReference type="Proteomes" id="UP000608024"/>
    </source>
</evidence>